<comment type="caution">
    <text evidence="2">The sequence shown here is derived from an EMBL/GenBank/DDBJ whole genome shotgun (WGS) entry which is preliminary data.</text>
</comment>
<keyword evidence="3" id="KW-1185">Reference proteome</keyword>
<dbReference type="EMBL" id="JAVFHQ010000076">
    <property type="protein sequence ID" value="KAK4540056.1"/>
    <property type="molecule type" value="Genomic_DNA"/>
</dbReference>
<feature type="region of interest" description="Disordered" evidence="1">
    <location>
        <begin position="19"/>
        <end position="39"/>
    </location>
</feature>
<feature type="compositionally biased region" description="Basic residues" evidence="1">
    <location>
        <begin position="194"/>
        <end position="205"/>
    </location>
</feature>
<accession>A0AAV9J5Y3</accession>
<organism evidence="2 3">
    <name type="scientific">Oleoguttula mirabilis</name>
    <dbReference type="NCBI Taxonomy" id="1507867"/>
    <lineage>
        <taxon>Eukaryota</taxon>
        <taxon>Fungi</taxon>
        <taxon>Dikarya</taxon>
        <taxon>Ascomycota</taxon>
        <taxon>Pezizomycotina</taxon>
        <taxon>Dothideomycetes</taxon>
        <taxon>Dothideomycetidae</taxon>
        <taxon>Mycosphaerellales</taxon>
        <taxon>Teratosphaeriaceae</taxon>
        <taxon>Oleoguttula</taxon>
    </lineage>
</organism>
<evidence type="ECO:0000313" key="3">
    <source>
        <dbReference type="Proteomes" id="UP001324427"/>
    </source>
</evidence>
<dbReference type="Proteomes" id="UP001324427">
    <property type="component" value="Unassembled WGS sequence"/>
</dbReference>
<proteinExistence type="predicted"/>
<protein>
    <submittedName>
        <fullName evidence="2">Uncharacterized protein</fullName>
    </submittedName>
</protein>
<reference evidence="2 3" key="1">
    <citation type="submission" date="2021-11" db="EMBL/GenBank/DDBJ databases">
        <title>Black yeast isolated from Biological Soil Crust.</title>
        <authorList>
            <person name="Kurbessoian T."/>
        </authorList>
    </citation>
    <scope>NUCLEOTIDE SEQUENCE [LARGE SCALE GENOMIC DNA]</scope>
    <source>
        <strain evidence="2 3">CCFEE 5522</strain>
    </source>
</reference>
<name>A0AAV9J5Y3_9PEZI</name>
<feature type="region of interest" description="Disordered" evidence="1">
    <location>
        <begin position="167"/>
        <end position="205"/>
    </location>
</feature>
<feature type="compositionally biased region" description="Basic and acidic residues" evidence="1">
    <location>
        <begin position="28"/>
        <end position="37"/>
    </location>
</feature>
<evidence type="ECO:0000313" key="2">
    <source>
        <dbReference type="EMBL" id="KAK4540056.1"/>
    </source>
</evidence>
<dbReference type="AlphaFoldDB" id="A0AAV9J5Y3"/>
<gene>
    <name evidence="2" type="ORF">LTR36_009872</name>
</gene>
<sequence>MANTDGIIKQQSFAIAPKHSVQKLAQPADKEADAQKEYHRKKSIRHLASSWQHSVLADDLPAADAVAKLAGDRGYAAYFNEAITALIKADAVLKVDARFQALVQSSAAMETGAQGQQMEGEGKVGVADGTAAAAGQRGDGHGEDIVVGAKARPERVARELALVRTWEEEGAQSLGGNGGGGGARESKAPPGGSRQRRKPRGRGQA</sequence>
<evidence type="ECO:0000256" key="1">
    <source>
        <dbReference type="SAM" id="MobiDB-lite"/>
    </source>
</evidence>
<feature type="compositionally biased region" description="Gly residues" evidence="1">
    <location>
        <begin position="173"/>
        <end position="183"/>
    </location>
</feature>